<dbReference type="InterPro" id="IPR003511">
    <property type="entry name" value="HORMA_dom"/>
</dbReference>
<organism evidence="8 9">
    <name type="scientific">Ogataea haglerorum</name>
    <dbReference type="NCBI Taxonomy" id="1937702"/>
    <lineage>
        <taxon>Eukaryota</taxon>
        <taxon>Fungi</taxon>
        <taxon>Dikarya</taxon>
        <taxon>Ascomycota</taxon>
        <taxon>Saccharomycotina</taxon>
        <taxon>Pichiomycetes</taxon>
        <taxon>Pichiales</taxon>
        <taxon>Pichiaceae</taxon>
        <taxon>Ogataea</taxon>
    </lineage>
</organism>
<dbReference type="EMBL" id="JAHLUH010000007">
    <property type="protein sequence ID" value="KAG7727279.1"/>
    <property type="molecule type" value="Genomic_DNA"/>
</dbReference>
<dbReference type="GO" id="GO:0005694">
    <property type="term" value="C:chromosome"/>
    <property type="evidence" value="ECO:0007669"/>
    <property type="project" value="UniProtKB-SubCell"/>
</dbReference>
<feature type="region of interest" description="Disordered" evidence="6">
    <location>
        <begin position="244"/>
        <end position="267"/>
    </location>
</feature>
<dbReference type="Gene3D" id="3.30.900.10">
    <property type="entry name" value="HORMA domain"/>
    <property type="match status" value="2"/>
</dbReference>
<dbReference type="InterPro" id="IPR036570">
    <property type="entry name" value="HORMA_dom_sf"/>
</dbReference>
<comment type="subcellular location">
    <subcellularLocation>
        <location evidence="2">Chromosome</location>
    </subcellularLocation>
    <subcellularLocation>
        <location evidence="1">Nucleus</location>
    </subcellularLocation>
</comment>
<comment type="caution">
    <text evidence="8">The sequence shown here is derived from an EMBL/GenBank/DDBJ whole genome shotgun (WGS) entry which is preliminary data.</text>
</comment>
<accession>A0AAN6I0Y9</accession>
<feature type="domain" description="HORMA" evidence="7">
    <location>
        <begin position="4"/>
        <end position="188"/>
    </location>
</feature>
<dbReference type="PROSITE" id="PS50815">
    <property type="entry name" value="HORMA"/>
    <property type="match status" value="1"/>
</dbReference>
<dbReference type="GO" id="GO:0005634">
    <property type="term" value="C:nucleus"/>
    <property type="evidence" value="ECO:0007669"/>
    <property type="project" value="UniProtKB-SubCell"/>
</dbReference>
<dbReference type="InterPro" id="IPR051294">
    <property type="entry name" value="HORMA_MeioticProgression"/>
</dbReference>
<proteinExistence type="predicted"/>
<dbReference type="SUPFAM" id="SSF56019">
    <property type="entry name" value="The spindle assembly checkpoint protein mad2"/>
    <property type="match status" value="1"/>
</dbReference>
<name>A0AAN6I0Y9_9ASCO</name>
<keyword evidence="3" id="KW-0158">Chromosome</keyword>
<evidence type="ECO:0000313" key="8">
    <source>
        <dbReference type="EMBL" id="KAG7727279.1"/>
    </source>
</evidence>
<keyword evidence="4" id="KW-0539">Nucleus</keyword>
<evidence type="ECO:0000256" key="1">
    <source>
        <dbReference type="ARBA" id="ARBA00004123"/>
    </source>
</evidence>
<dbReference type="GO" id="GO:0007130">
    <property type="term" value="P:synaptonemal complex assembly"/>
    <property type="evidence" value="ECO:0007669"/>
    <property type="project" value="TreeGrafter"/>
</dbReference>
<evidence type="ECO:0000256" key="4">
    <source>
        <dbReference type="ARBA" id="ARBA00023242"/>
    </source>
</evidence>
<dbReference type="Pfam" id="PF02301">
    <property type="entry name" value="HORMA"/>
    <property type="match status" value="1"/>
</dbReference>
<dbReference type="PANTHER" id="PTHR48225:SF7">
    <property type="entry name" value="MEIOSIS-SPECIFIC PROTEIN HOP1"/>
    <property type="match status" value="1"/>
</dbReference>
<gene>
    <name evidence="8" type="ORF">KL933_002988</name>
</gene>
<dbReference type="PANTHER" id="PTHR48225">
    <property type="entry name" value="HORMA DOMAIN-CONTAINING PROTEIN 1"/>
    <property type="match status" value="1"/>
</dbReference>
<dbReference type="AlphaFoldDB" id="A0AAN6I0Y9"/>
<evidence type="ECO:0000256" key="5">
    <source>
        <dbReference type="ARBA" id="ARBA00023254"/>
    </source>
</evidence>
<evidence type="ECO:0000256" key="6">
    <source>
        <dbReference type="SAM" id="MobiDB-lite"/>
    </source>
</evidence>
<dbReference type="GO" id="GO:0051598">
    <property type="term" value="P:meiotic recombination checkpoint signaling"/>
    <property type="evidence" value="ECO:0007669"/>
    <property type="project" value="TreeGrafter"/>
</dbReference>
<evidence type="ECO:0000256" key="3">
    <source>
        <dbReference type="ARBA" id="ARBA00022454"/>
    </source>
</evidence>
<protein>
    <recommendedName>
        <fullName evidence="7">HORMA domain-containing protein</fullName>
    </recommendedName>
</protein>
<evidence type="ECO:0000259" key="7">
    <source>
        <dbReference type="PROSITE" id="PS50815"/>
    </source>
</evidence>
<keyword evidence="5" id="KW-0469">Meiosis</keyword>
<sequence length="267" mass="29558">MVQSETDDLAAVLVTLAVSCVAYLRNFFDEVHFEDSKVFDGTDSLNVKILKRGISCRADLLNDWMDSVVAAVVSRKVSAFCFYVRPDPAHNSFIESYFFEIDYRTRSHQDDGSQLYHILRRLIAFVQHLHELPPDRYLSLSLVSNDETAVAPLFEACDSPCVTGIDESFEMENCGTLHTQGNAIVLRVVAGNAEALNAKDGCIPMDPLAYTDLEPSQTALELRNAAVSRYGDTQDDLVGEAFQTQTSSTLEKPSSSLDTTCYSAESK</sequence>
<evidence type="ECO:0000256" key="2">
    <source>
        <dbReference type="ARBA" id="ARBA00004286"/>
    </source>
</evidence>
<dbReference type="Proteomes" id="UP000738402">
    <property type="component" value="Unassembled WGS sequence"/>
</dbReference>
<evidence type="ECO:0000313" key="9">
    <source>
        <dbReference type="Proteomes" id="UP000738402"/>
    </source>
</evidence>
<reference evidence="8" key="1">
    <citation type="journal article" date="2021" name="G3 (Bethesda)">
        <title>Genomic diversity, chromosomal rearrangements, and interspecies hybridization in the ogataea polymorpha species complex.</title>
        <authorList>
            <person name="Hanson S.J."/>
            <person name="Cinneide E.O."/>
            <person name="Salzberg L.I."/>
            <person name="Wolfe K.H."/>
            <person name="McGowan J."/>
            <person name="Fitzpatrick D.A."/>
            <person name="Matlin K."/>
        </authorList>
    </citation>
    <scope>NUCLEOTIDE SEQUENCE</scope>
    <source>
        <strain evidence="8">83-405-1</strain>
    </source>
</reference>